<dbReference type="STRING" id="1797692.A3I33_00660"/>
<sequence>MLSLKEQQERLSLNLINYDLEKMWSSHPLIAELRESVKKLMPPDKAYDPQDLEHQVLFRLTTFDPKDINNETIKSVIDEQFGIVKYRLSKLDFDIEYLFRGLTGKYQDLNINDRLELCWEDDKIIAKNDRRSFSVEFRTIDDERLISLFSNELHYIHQDRPRGETFGFFFTGDEVPWAIETTEPSVIAKQYKRDALLANGIDPNKAVELTRFYTLPGAPTNAISLMDGLVAKYYKSKGIEALFTTTMPMYAKTKSTTIAGGINKPLLVKDLRHKFIPVEINGRTLYRHVTTVPEDNKEIKILETHPNFPTMLVVEVFRTINETNLKPLPMLEDGGKVIYVSKRERSKTEEEIKLFVSNIATALEKIRRVGKYVRTEYIRDTIYGESGKDKKIRLRIEDNFEYVAVNATIKTRDSVQNGIKREIEETVYKGPSAEEAISTIKMLGDFKEENSYEKIRVIFIAETAEITVDIYPFGCWIEIEDEPEKIHRIAQTIGFSKKDYVSAGADDLYLEWIKSHGLPEQWDVRFGLEDKK</sequence>
<organism evidence="1 2">
    <name type="scientific">Candidatus Colwellbacteria bacterium RIFCSPLOWO2_02_FULL_45_11</name>
    <dbReference type="NCBI Taxonomy" id="1797692"/>
    <lineage>
        <taxon>Bacteria</taxon>
        <taxon>Candidatus Colwelliibacteriota</taxon>
    </lineage>
</organism>
<dbReference type="AlphaFoldDB" id="A0A1G1ZB48"/>
<dbReference type="InterPro" id="IPR033469">
    <property type="entry name" value="CYTH-like_dom_sf"/>
</dbReference>
<evidence type="ECO:0000313" key="2">
    <source>
        <dbReference type="Proteomes" id="UP000176544"/>
    </source>
</evidence>
<name>A0A1G1ZB48_9BACT</name>
<evidence type="ECO:0008006" key="3">
    <source>
        <dbReference type="Google" id="ProtNLM"/>
    </source>
</evidence>
<accession>A0A1G1ZB48</accession>
<dbReference type="SUPFAM" id="SSF55154">
    <property type="entry name" value="CYTH-like phosphatases"/>
    <property type="match status" value="1"/>
</dbReference>
<dbReference type="EMBL" id="MHJA01000004">
    <property type="protein sequence ID" value="OGY61619.1"/>
    <property type="molecule type" value="Genomic_DNA"/>
</dbReference>
<dbReference type="Proteomes" id="UP000176544">
    <property type="component" value="Unassembled WGS sequence"/>
</dbReference>
<reference evidence="1 2" key="1">
    <citation type="journal article" date="2016" name="Nat. Commun.">
        <title>Thousands of microbial genomes shed light on interconnected biogeochemical processes in an aquifer system.</title>
        <authorList>
            <person name="Anantharaman K."/>
            <person name="Brown C.T."/>
            <person name="Hug L.A."/>
            <person name="Sharon I."/>
            <person name="Castelle C.J."/>
            <person name="Probst A.J."/>
            <person name="Thomas B.C."/>
            <person name="Singh A."/>
            <person name="Wilkins M.J."/>
            <person name="Karaoz U."/>
            <person name="Brodie E.L."/>
            <person name="Williams K.H."/>
            <person name="Hubbard S.S."/>
            <person name="Banfield J.F."/>
        </authorList>
    </citation>
    <scope>NUCLEOTIDE SEQUENCE [LARGE SCALE GENOMIC DNA]</scope>
</reference>
<dbReference type="Gene3D" id="2.40.320.10">
    <property type="entry name" value="Hypothetical Protein Pfu-838710-001"/>
    <property type="match status" value="1"/>
</dbReference>
<proteinExistence type="predicted"/>
<evidence type="ECO:0000313" key="1">
    <source>
        <dbReference type="EMBL" id="OGY61619.1"/>
    </source>
</evidence>
<comment type="caution">
    <text evidence="1">The sequence shown here is derived from an EMBL/GenBank/DDBJ whole genome shotgun (WGS) entry which is preliminary data.</text>
</comment>
<gene>
    <name evidence="1" type="ORF">A3I33_00660</name>
</gene>
<protein>
    <recommendedName>
        <fullName evidence="3">CYTH domain-containing protein</fullName>
    </recommendedName>
</protein>